<dbReference type="EMBL" id="FN653565">
    <property type="protein sequence ID" value="CBY15586.1"/>
    <property type="molecule type" value="Genomic_DNA"/>
</dbReference>
<sequence length="699" mass="79053">MTKLTQGRYKLAIISYLTGIIRYYPDQVFQDFSKGRELVENKVQIKRKLVNWLRSENFKFAEESSVAFEEKVAEREARTGLSQAMIDAHLDDEDTFQSTPEINEESVLDEFEDSHAEKSVAEVLIDDDGVEKEGPVDVAVVEEVEIEDENSDEECSVLNIFEQSGKLPIDPKGGRRTTWSCKFIQQSVELLASGETAASCFNFFSSMAKHYPELLGEGKMVPSITWFQRLRDGLPFLNAEHTRDVILKGNKFFLATDGAAMLDASKSMAVGVLNEEGRLHLLNIKKSQGGTGEEVAAQMLECIEETGVGRILKDKIELLMSDQEAAQLKANGIVAAQLTSEDNEEAPKTLTCAMHSVANCCSNSRKALEEVCPDAATLLDDIKCVYAKPKKGGYCQQDGRKDLLLLLRELDDCKKRIFTHDLGKRFGNDSRNSGALVLNFKTVMKVTKLEMHKYDDKKKNAEQESKFHRINKLCSGQQDGVLLDASTLFLNYASHLNVFYKRISKVGDDALTLQQLRDLFRSTLLRMQQVLDSEDPYSQLIDGAKLMSQSEESRLTVDEIERRFLNVTAAARKKRLNAVAKAVVEGSRKKYQKDYDLLKKITLPEDRKITCSNRALESSFSTLKGFEEKLKSLGQSKLYAVGQAKFNKLHEWLALQPKERKEHLLMGALRDRYKQADERKRRSIEDDRISLASIPKRFK</sequence>
<dbReference type="InParanoid" id="E4Y139"/>
<organism evidence="1">
    <name type="scientific">Oikopleura dioica</name>
    <name type="common">Tunicate</name>
    <dbReference type="NCBI Taxonomy" id="34765"/>
    <lineage>
        <taxon>Eukaryota</taxon>
        <taxon>Metazoa</taxon>
        <taxon>Chordata</taxon>
        <taxon>Tunicata</taxon>
        <taxon>Appendicularia</taxon>
        <taxon>Copelata</taxon>
        <taxon>Oikopleuridae</taxon>
        <taxon>Oikopleura</taxon>
    </lineage>
</organism>
<keyword evidence="2" id="KW-1185">Reference proteome</keyword>
<gene>
    <name evidence="1" type="ORF">GSOID_T00013884001</name>
</gene>
<dbReference type="AlphaFoldDB" id="E4Y139"/>
<evidence type="ECO:0000313" key="1">
    <source>
        <dbReference type="EMBL" id="CBY15586.1"/>
    </source>
</evidence>
<evidence type="ECO:0000313" key="2">
    <source>
        <dbReference type="Proteomes" id="UP000001307"/>
    </source>
</evidence>
<accession>E4Y139</accession>
<protein>
    <submittedName>
        <fullName evidence="1">Uncharacterized protein</fullName>
    </submittedName>
</protein>
<reference evidence="1" key="1">
    <citation type="journal article" date="2010" name="Science">
        <title>Plasticity of animal genome architecture unmasked by rapid evolution of a pelagic tunicate.</title>
        <authorList>
            <person name="Denoeud F."/>
            <person name="Henriet S."/>
            <person name="Mungpakdee S."/>
            <person name="Aury J.M."/>
            <person name="Da Silva C."/>
            <person name="Brinkmann H."/>
            <person name="Mikhaleva J."/>
            <person name="Olsen L.C."/>
            <person name="Jubin C."/>
            <person name="Canestro C."/>
            <person name="Bouquet J.M."/>
            <person name="Danks G."/>
            <person name="Poulain J."/>
            <person name="Campsteijn C."/>
            <person name="Adamski M."/>
            <person name="Cross I."/>
            <person name="Yadetie F."/>
            <person name="Muffato M."/>
            <person name="Louis A."/>
            <person name="Butcher S."/>
            <person name="Tsagkogeorga G."/>
            <person name="Konrad A."/>
            <person name="Singh S."/>
            <person name="Jensen M.F."/>
            <person name="Cong E.H."/>
            <person name="Eikeseth-Otteraa H."/>
            <person name="Noel B."/>
            <person name="Anthouard V."/>
            <person name="Porcel B.M."/>
            <person name="Kachouri-Lafond R."/>
            <person name="Nishino A."/>
            <person name="Ugolini M."/>
            <person name="Chourrout P."/>
            <person name="Nishida H."/>
            <person name="Aasland R."/>
            <person name="Huzurbazar S."/>
            <person name="Westhof E."/>
            <person name="Delsuc F."/>
            <person name="Lehrach H."/>
            <person name="Reinhardt R."/>
            <person name="Weissenbach J."/>
            <person name="Roy S.W."/>
            <person name="Artiguenave F."/>
            <person name="Postlethwait J.H."/>
            <person name="Manak J.R."/>
            <person name="Thompson E.M."/>
            <person name="Jaillon O."/>
            <person name="Du Pasquier L."/>
            <person name="Boudinot P."/>
            <person name="Liberles D.A."/>
            <person name="Volff J.N."/>
            <person name="Philippe H."/>
            <person name="Lenhard B."/>
            <person name="Roest Crollius H."/>
            <person name="Wincker P."/>
            <person name="Chourrout D."/>
        </authorList>
    </citation>
    <scope>NUCLEOTIDE SEQUENCE [LARGE SCALE GENOMIC DNA]</scope>
</reference>
<name>E4Y139_OIKDI</name>
<dbReference type="Proteomes" id="UP000001307">
    <property type="component" value="Unassembled WGS sequence"/>
</dbReference>
<proteinExistence type="predicted"/>